<reference evidence="1" key="1">
    <citation type="submission" date="2022-05" db="EMBL/GenBank/DDBJ databases">
        <title>The Musa troglodytarum L. genome provides insights into the mechanism of non-climacteric behaviour and enrichment of carotenoids.</title>
        <authorList>
            <person name="Wang J."/>
        </authorList>
    </citation>
    <scope>NUCLEOTIDE SEQUENCE</scope>
    <source>
        <tissue evidence="1">Leaf</tissue>
    </source>
</reference>
<evidence type="ECO:0000313" key="1">
    <source>
        <dbReference type="EMBL" id="URE01875.1"/>
    </source>
</evidence>
<evidence type="ECO:0000313" key="2">
    <source>
        <dbReference type="Proteomes" id="UP001055439"/>
    </source>
</evidence>
<name>A0A9E7FTW5_9LILI</name>
<dbReference type="EMBL" id="CP097507">
    <property type="protein sequence ID" value="URE01875.1"/>
    <property type="molecule type" value="Genomic_DNA"/>
</dbReference>
<sequence>QRKREATVLAKKIEALEASKQKLLGEELESCSSSELHYHLLKEQIAKLKVTESSLVKENALLREKCKLLPQIPSAASKEFPPRSTLGQRTEVETELRIGCPGRGTHGMSSHLYTNQ</sequence>
<dbReference type="Proteomes" id="UP001055439">
    <property type="component" value="Chromosome 5"/>
</dbReference>
<dbReference type="OrthoDB" id="1898716at2759"/>
<organism evidence="1 2">
    <name type="scientific">Musa troglodytarum</name>
    <name type="common">fe'i banana</name>
    <dbReference type="NCBI Taxonomy" id="320322"/>
    <lineage>
        <taxon>Eukaryota</taxon>
        <taxon>Viridiplantae</taxon>
        <taxon>Streptophyta</taxon>
        <taxon>Embryophyta</taxon>
        <taxon>Tracheophyta</taxon>
        <taxon>Spermatophyta</taxon>
        <taxon>Magnoliopsida</taxon>
        <taxon>Liliopsida</taxon>
        <taxon>Zingiberales</taxon>
        <taxon>Musaceae</taxon>
        <taxon>Musa</taxon>
    </lineage>
</organism>
<feature type="non-terminal residue" evidence="1">
    <location>
        <position position="1"/>
    </location>
</feature>
<gene>
    <name evidence="1" type="ORF">MUK42_19928</name>
</gene>
<dbReference type="AlphaFoldDB" id="A0A9E7FTW5"/>
<keyword evidence="2" id="KW-1185">Reference proteome</keyword>
<protein>
    <submittedName>
        <fullName evidence="1">K-box region</fullName>
    </submittedName>
</protein>
<accession>A0A9E7FTW5</accession>
<proteinExistence type="predicted"/>